<name>A0A846H1V3_9CYAN</name>
<dbReference type="Pfam" id="PF03575">
    <property type="entry name" value="Peptidase_S51"/>
    <property type="match status" value="1"/>
</dbReference>
<dbReference type="GO" id="GO:0016805">
    <property type="term" value="F:dipeptidase activity"/>
    <property type="evidence" value="ECO:0007669"/>
    <property type="project" value="UniProtKB-UniRule"/>
</dbReference>
<dbReference type="PANTHER" id="PTHR20842:SF0">
    <property type="entry name" value="ALPHA-ASPARTYL DIPEPTIDASE"/>
    <property type="match status" value="1"/>
</dbReference>
<dbReference type="NCBIfam" id="NF003642">
    <property type="entry name" value="PRK05282.1"/>
    <property type="match status" value="1"/>
</dbReference>
<gene>
    <name evidence="9 10" type="primary">pepE</name>
    <name evidence="10" type="ORF">PI95_002750</name>
</gene>
<keyword evidence="7 9" id="KW-0224">Dipeptidase</keyword>
<evidence type="ECO:0000256" key="8">
    <source>
        <dbReference type="ARBA" id="ARBA00050239"/>
    </source>
</evidence>
<dbReference type="InterPro" id="IPR023172">
    <property type="entry name" value="Peptidase_S51_dipeptidase-E"/>
</dbReference>
<dbReference type="CDD" id="cd03146">
    <property type="entry name" value="GAT1_Peptidase_E"/>
    <property type="match status" value="1"/>
</dbReference>
<comment type="similarity">
    <text evidence="2 9">Belongs to the peptidase S51 family.</text>
</comment>
<keyword evidence="4 9" id="KW-0645">Protease</keyword>
<feature type="active site" description="Charge relay system" evidence="9">
    <location>
        <position position="138"/>
    </location>
</feature>
<dbReference type="AlphaFoldDB" id="A0A846H1V3"/>
<comment type="function">
    <text evidence="9">Hydrolyzes dipeptides containing N-terminal aspartate residues. May play a role in allowing the cell to use peptide aspartate to spare carbon otherwise required for the synthesis of the aspartate family of amino acids.</text>
</comment>
<evidence type="ECO:0000256" key="6">
    <source>
        <dbReference type="ARBA" id="ARBA00022825"/>
    </source>
</evidence>
<organism evidence="10 11">
    <name type="scientific">Hassallia byssoidea VB512170</name>
    <dbReference type="NCBI Taxonomy" id="1304833"/>
    <lineage>
        <taxon>Bacteria</taxon>
        <taxon>Bacillati</taxon>
        <taxon>Cyanobacteriota</taxon>
        <taxon>Cyanophyceae</taxon>
        <taxon>Nostocales</taxon>
        <taxon>Tolypothrichaceae</taxon>
        <taxon>Hassallia</taxon>
    </lineage>
</organism>
<evidence type="ECO:0000256" key="2">
    <source>
        <dbReference type="ARBA" id="ARBA00006534"/>
    </source>
</evidence>
<comment type="caution">
    <text evidence="10">The sequence shown here is derived from an EMBL/GenBank/DDBJ whole genome shotgun (WGS) entry which is preliminary data.</text>
</comment>
<dbReference type="InterPro" id="IPR005320">
    <property type="entry name" value="Peptidase_S51"/>
</dbReference>
<comment type="subcellular location">
    <subcellularLocation>
        <location evidence="1 9">Cytoplasm</location>
    </subcellularLocation>
</comment>
<dbReference type="RefSeq" id="WP_039738915.1">
    <property type="nucleotide sequence ID" value="NZ_JTCM02000003.1"/>
</dbReference>
<evidence type="ECO:0000256" key="1">
    <source>
        <dbReference type="ARBA" id="ARBA00004496"/>
    </source>
</evidence>
<evidence type="ECO:0000256" key="9">
    <source>
        <dbReference type="HAMAP-Rule" id="MF_00510"/>
    </source>
</evidence>
<dbReference type="HAMAP" id="MF_00510">
    <property type="entry name" value="Peptidase_E"/>
    <property type="match status" value="1"/>
</dbReference>
<evidence type="ECO:0000313" key="11">
    <source>
        <dbReference type="Proteomes" id="UP000031549"/>
    </source>
</evidence>
<dbReference type="PANTHER" id="PTHR20842">
    <property type="entry name" value="PROTEASE S51 ALPHA-ASPARTYL DIPEPTIDASE"/>
    <property type="match status" value="1"/>
</dbReference>
<proteinExistence type="inferred from homology"/>
<sequence length="238" mass="26660">MTKKLLLLSNSTNFGEEYLFYARQQIQNFLGSSVKRVLFIPFAGVTSNYDEYTAKVGKVFQDIGYAIDAIHVGENYRESVKKAEAIVVGGGNTFHLVHWLHKTGIIETIREKVNNGTPYIGWSAGSNVASPTLKTTNDMPIIEPVSFNALNLVPFQINPHYTDAVILNHNGETREQRIREFLVVNSDVYVVGLQEGTMLNIEGESMKLIGDKPMRLLKFGEPLVEYDSNANLDFILKS</sequence>
<evidence type="ECO:0000256" key="3">
    <source>
        <dbReference type="ARBA" id="ARBA00022490"/>
    </source>
</evidence>
<reference evidence="10 11" key="1">
    <citation type="journal article" date="2015" name="Genome Announc.">
        <title>Draft Genome Sequence of Cyanobacterium Hassallia byssoidea Strain VB512170, Isolated from Monuments in India.</title>
        <authorList>
            <person name="Singh D."/>
            <person name="Chandrababunaidu M.M."/>
            <person name="Panda A."/>
            <person name="Sen D."/>
            <person name="Bhattacharyya S."/>
            <person name="Adhikary S.P."/>
            <person name="Tripathy S."/>
        </authorList>
    </citation>
    <scope>NUCLEOTIDE SEQUENCE [LARGE SCALE GENOMIC DNA]</scope>
    <source>
        <strain evidence="10 11">VB512170</strain>
    </source>
</reference>
<evidence type="ECO:0000256" key="7">
    <source>
        <dbReference type="ARBA" id="ARBA00022997"/>
    </source>
</evidence>
<accession>A0A846H1V3</accession>
<dbReference type="GO" id="GO:0005737">
    <property type="term" value="C:cytoplasm"/>
    <property type="evidence" value="ECO:0007669"/>
    <property type="project" value="UniProtKB-SubCell"/>
</dbReference>
<dbReference type="GO" id="GO:0008236">
    <property type="term" value="F:serine-type peptidase activity"/>
    <property type="evidence" value="ECO:0007669"/>
    <property type="project" value="UniProtKB-KW"/>
</dbReference>
<keyword evidence="6 9" id="KW-0720">Serine protease</keyword>
<dbReference type="EMBL" id="JTCM02000003">
    <property type="protein sequence ID" value="NEU71526.1"/>
    <property type="molecule type" value="Genomic_DNA"/>
</dbReference>
<dbReference type="GO" id="GO:0006508">
    <property type="term" value="P:proteolysis"/>
    <property type="evidence" value="ECO:0007669"/>
    <property type="project" value="UniProtKB-UniRule"/>
</dbReference>
<keyword evidence="3 9" id="KW-0963">Cytoplasm</keyword>
<dbReference type="InterPro" id="IPR029062">
    <property type="entry name" value="Class_I_gatase-like"/>
</dbReference>
<evidence type="ECO:0000256" key="5">
    <source>
        <dbReference type="ARBA" id="ARBA00022801"/>
    </source>
</evidence>
<evidence type="ECO:0000256" key="4">
    <source>
        <dbReference type="ARBA" id="ARBA00022670"/>
    </source>
</evidence>
<feature type="active site" description="Charge relay system" evidence="9">
    <location>
        <position position="123"/>
    </location>
</feature>
<dbReference type="SUPFAM" id="SSF52317">
    <property type="entry name" value="Class I glutamine amidotransferase-like"/>
    <property type="match status" value="1"/>
</dbReference>
<evidence type="ECO:0000313" key="10">
    <source>
        <dbReference type="EMBL" id="NEU71526.1"/>
    </source>
</evidence>
<dbReference type="Gene3D" id="3.40.50.880">
    <property type="match status" value="1"/>
</dbReference>
<dbReference type="EC" id="3.4.13.21" evidence="9"/>
<dbReference type="FunFam" id="3.40.50.880:FF:000007">
    <property type="entry name" value="Peptidase E"/>
    <property type="match status" value="1"/>
</dbReference>
<comment type="catalytic activity">
    <reaction evidence="8 9">
        <text>Dipeptidase E catalyzes the hydrolysis of dipeptides Asp-|-Xaa. It does not act on peptides with N-terminal Glu, Asn or Gln, nor does it cleave isoaspartyl peptides.</text>
        <dbReference type="EC" id="3.4.13.21"/>
    </reaction>
</comment>
<keyword evidence="11" id="KW-1185">Reference proteome</keyword>
<dbReference type="Proteomes" id="UP000031549">
    <property type="component" value="Unassembled WGS sequence"/>
</dbReference>
<protein>
    <recommendedName>
        <fullName evidence="9">Peptidase E</fullName>
        <ecNumber evidence="9">3.4.13.21</ecNumber>
    </recommendedName>
    <alternativeName>
        <fullName evidence="9">Alpha-aspartyl dipeptidase</fullName>
    </alternativeName>
    <alternativeName>
        <fullName evidence="9">Asp-specific dipeptidase</fullName>
    </alternativeName>
    <alternativeName>
        <fullName evidence="9">Dipeptidase E</fullName>
    </alternativeName>
</protein>
<keyword evidence="5 9" id="KW-0378">Hydrolase</keyword>
<feature type="active site" description="Charge relay system" evidence="9">
    <location>
        <position position="160"/>
    </location>
</feature>